<keyword evidence="1 2" id="KW-0238">DNA-binding</keyword>
<feature type="DNA-binding region" description="HMG box" evidence="2">
    <location>
        <begin position="154"/>
        <end position="224"/>
    </location>
</feature>
<evidence type="ECO:0000256" key="1">
    <source>
        <dbReference type="ARBA" id="ARBA00023125"/>
    </source>
</evidence>
<feature type="domain" description="HMG box" evidence="5">
    <location>
        <begin position="668"/>
        <end position="736"/>
    </location>
</feature>
<evidence type="ECO:0000256" key="3">
    <source>
        <dbReference type="SAM" id="Coils"/>
    </source>
</evidence>
<dbReference type="InterPro" id="IPR009071">
    <property type="entry name" value="HMG_box_dom"/>
</dbReference>
<dbReference type="Pfam" id="PF00505">
    <property type="entry name" value="HMG_box"/>
    <property type="match status" value="3"/>
</dbReference>
<feature type="compositionally biased region" description="Low complexity" evidence="4">
    <location>
        <begin position="17"/>
        <end position="37"/>
    </location>
</feature>
<feature type="region of interest" description="Disordered" evidence="4">
    <location>
        <begin position="1"/>
        <end position="66"/>
    </location>
</feature>
<organism evidence="6 7">
    <name type="scientific">Prorocentrum cordatum</name>
    <dbReference type="NCBI Taxonomy" id="2364126"/>
    <lineage>
        <taxon>Eukaryota</taxon>
        <taxon>Sar</taxon>
        <taxon>Alveolata</taxon>
        <taxon>Dinophyceae</taxon>
        <taxon>Prorocentrales</taxon>
        <taxon>Prorocentraceae</taxon>
        <taxon>Prorocentrum</taxon>
    </lineage>
</organism>
<sequence>MSDGEGAPPAQDPPPTAEAAAAAPGEAASAPGEAAPAEKPKRGKPKDVNAPPKPKNGFQKCSAAARERIKAERPEIATDLAAMGAALKEEWEKVPQEEKDRLSEQYEKEMEIWRPKWAAYKQTRQYKEFFETKQDWIDGRQMKKLKKAAAKEAPARAKSGYMLFAAEVRGSVAEEVKAAGGGLSDIGKKIAELWAATSEAKKGEYDSIAAKQREKYLVEYAEYRKSDKFKKFCADKATLESKQKQKKLIRTKLDGAPKKAATSFSLWKKEAAPQFAEELKGKAMGEQAKFLGEKWAQVSDEEKAKFVAQAESLKKEYEKQKQSFKANRTYIDFLRERRQAKEREVRVVGMLNMPKRPKSVFAMFAEAHKNEVEPGKGEGKGRSALAEKFKTASEEEKLELAKKQAEAMEKFQSELTEFKASEEYKKFQNDKKKIQTEFMNEAMKVMTIKFLRHSPPAPPKTGFSVFLGEKRKAQGEADGAPSGKKEKHEEVKKYKDEFMKLDLATKKEYDNMRKEKVKAWQAEVKEYMEKPMWKEYIAEAKSLKVPIRSLLAQKSKTMKKLKNGMRFIPNPERPPDMPVKPKQAYSLFVAEKKGTMELSEIAEAWGKLEGAERKKYDDKAEELQKEYEASMRVFMESDEGKVYMKECNLTKRRKRMNLAKFQYLGKMPKKPADPKMRWMKANTPAVKRDFPDLSAADLHAKLLERFRALSEEEKEKIEQERKAQAEAFEQSMREFKAGEDWHKYCRAIKAQPKSKGKGKAKAAAPAIPVPEDMPKRPRNALQVFRSELTGKSLSEALKMYNELSQEEKDRRNREAKEAYDSRVHC</sequence>
<feature type="domain" description="HMG box" evidence="5">
    <location>
        <begin position="354"/>
        <end position="419"/>
    </location>
</feature>
<feature type="DNA-binding region" description="HMG box" evidence="2">
    <location>
        <begin position="51"/>
        <end position="121"/>
    </location>
</feature>
<dbReference type="EMBL" id="CAUYUJ010019704">
    <property type="protein sequence ID" value="CAK0893065.1"/>
    <property type="molecule type" value="Genomic_DNA"/>
</dbReference>
<feature type="domain" description="HMG box" evidence="5">
    <location>
        <begin position="154"/>
        <end position="224"/>
    </location>
</feature>
<keyword evidence="7" id="KW-1185">Reference proteome</keyword>
<feature type="domain" description="HMG box" evidence="5">
    <location>
        <begin position="51"/>
        <end position="121"/>
    </location>
</feature>
<dbReference type="Gene3D" id="1.10.30.10">
    <property type="entry name" value="High mobility group box domain"/>
    <property type="match status" value="6"/>
</dbReference>
<dbReference type="Proteomes" id="UP001189429">
    <property type="component" value="Unassembled WGS sequence"/>
</dbReference>
<name>A0ABN9X1D3_9DINO</name>
<comment type="caution">
    <text evidence="6">The sequence shown here is derived from an EMBL/GenBank/DDBJ whole genome shotgun (WGS) entry which is preliminary data.</text>
</comment>
<dbReference type="SUPFAM" id="SSF47095">
    <property type="entry name" value="HMG-box"/>
    <property type="match status" value="7"/>
</dbReference>
<evidence type="ECO:0000256" key="2">
    <source>
        <dbReference type="PROSITE-ProRule" id="PRU00267"/>
    </source>
</evidence>
<dbReference type="InterPro" id="IPR036910">
    <property type="entry name" value="HMG_box_dom_sf"/>
</dbReference>
<evidence type="ECO:0000313" key="7">
    <source>
        <dbReference type="Proteomes" id="UP001189429"/>
    </source>
</evidence>
<feature type="region of interest" description="Disordered" evidence="4">
    <location>
        <begin position="804"/>
        <end position="825"/>
    </location>
</feature>
<evidence type="ECO:0000256" key="4">
    <source>
        <dbReference type="SAM" id="MobiDB-lite"/>
    </source>
</evidence>
<feature type="domain" description="HMG box" evidence="5">
    <location>
        <begin position="257"/>
        <end position="325"/>
    </location>
</feature>
<dbReference type="PROSITE" id="PS50118">
    <property type="entry name" value="HMG_BOX_2"/>
    <property type="match status" value="6"/>
</dbReference>
<gene>
    <name evidence="6" type="ORF">PCOR1329_LOCUS72535</name>
</gene>
<feature type="DNA-binding region" description="HMG box" evidence="2">
    <location>
        <begin position="354"/>
        <end position="419"/>
    </location>
</feature>
<keyword evidence="2" id="KW-0539">Nucleus</keyword>
<protein>
    <recommendedName>
        <fullName evidence="5">HMG box domain-containing protein</fullName>
    </recommendedName>
</protein>
<dbReference type="CDD" id="cd00084">
    <property type="entry name" value="HMG-box_SF"/>
    <property type="match status" value="1"/>
</dbReference>
<feature type="DNA-binding region" description="HMG box" evidence="2">
    <location>
        <begin position="668"/>
        <end position="736"/>
    </location>
</feature>
<accession>A0ABN9X1D3</accession>
<feature type="domain" description="HMG box" evidence="5">
    <location>
        <begin position="578"/>
        <end position="635"/>
    </location>
</feature>
<feature type="compositionally biased region" description="Basic and acidic residues" evidence="4">
    <location>
        <begin position="805"/>
        <end position="825"/>
    </location>
</feature>
<reference evidence="6" key="1">
    <citation type="submission" date="2023-10" db="EMBL/GenBank/DDBJ databases">
        <authorList>
            <person name="Chen Y."/>
            <person name="Shah S."/>
            <person name="Dougan E. K."/>
            <person name="Thang M."/>
            <person name="Chan C."/>
        </authorList>
    </citation>
    <scope>NUCLEOTIDE SEQUENCE [LARGE SCALE GENOMIC DNA]</scope>
</reference>
<dbReference type="PANTHER" id="PTHR48112">
    <property type="entry name" value="HIGH MOBILITY GROUP PROTEIN DSP1"/>
    <property type="match status" value="1"/>
</dbReference>
<keyword evidence="3" id="KW-0175">Coiled coil</keyword>
<proteinExistence type="predicted"/>
<feature type="DNA-binding region" description="HMG box" evidence="2">
    <location>
        <begin position="257"/>
        <end position="325"/>
    </location>
</feature>
<dbReference type="InterPro" id="IPR050342">
    <property type="entry name" value="HMGB"/>
</dbReference>
<feature type="DNA-binding region" description="HMG box" evidence="2">
    <location>
        <begin position="578"/>
        <end position="635"/>
    </location>
</feature>
<feature type="region of interest" description="Disordered" evidence="4">
    <location>
        <begin position="749"/>
        <end position="777"/>
    </location>
</feature>
<dbReference type="SMART" id="SM00398">
    <property type="entry name" value="HMG"/>
    <property type="match status" value="7"/>
</dbReference>
<evidence type="ECO:0000259" key="5">
    <source>
        <dbReference type="PROSITE" id="PS50118"/>
    </source>
</evidence>
<evidence type="ECO:0000313" key="6">
    <source>
        <dbReference type="EMBL" id="CAK0893065.1"/>
    </source>
</evidence>
<feature type="coiled-coil region" evidence="3">
    <location>
        <begin position="700"/>
        <end position="734"/>
    </location>
</feature>